<evidence type="ECO:0000256" key="2">
    <source>
        <dbReference type="ARBA" id="ARBA00022630"/>
    </source>
</evidence>
<protein>
    <recommendedName>
        <fullName evidence="4">FAD-binding domain-containing protein</fullName>
    </recommendedName>
</protein>
<keyword evidence="2" id="KW-0285">Flavoprotein</keyword>
<dbReference type="InterPro" id="IPR050641">
    <property type="entry name" value="RIFMO-like"/>
</dbReference>
<dbReference type="EMBL" id="MBTF01000023">
    <property type="protein sequence ID" value="OOQ58591.1"/>
    <property type="molecule type" value="Genomic_DNA"/>
</dbReference>
<dbReference type="AlphaFoldDB" id="A0A1S9PCE6"/>
<gene>
    <name evidence="5" type="ORF">BC343_07965</name>
</gene>
<dbReference type="OrthoDB" id="9766816at2"/>
<dbReference type="InterPro" id="IPR036188">
    <property type="entry name" value="FAD/NAD-bd_sf"/>
</dbReference>
<dbReference type="Gene3D" id="3.40.30.120">
    <property type="match status" value="1"/>
</dbReference>
<evidence type="ECO:0000313" key="6">
    <source>
        <dbReference type="Proteomes" id="UP000189739"/>
    </source>
</evidence>
<dbReference type="Pfam" id="PF01494">
    <property type="entry name" value="FAD_binding_3"/>
    <property type="match status" value="1"/>
</dbReference>
<name>A0A1S9PCE6_9SPHI</name>
<dbReference type="SUPFAM" id="SSF51905">
    <property type="entry name" value="FAD/NAD(P)-binding domain"/>
    <property type="match status" value="1"/>
</dbReference>
<evidence type="ECO:0000256" key="3">
    <source>
        <dbReference type="ARBA" id="ARBA00022827"/>
    </source>
</evidence>
<comment type="cofactor">
    <cofactor evidence="1">
        <name>FAD</name>
        <dbReference type="ChEBI" id="CHEBI:57692"/>
    </cofactor>
</comment>
<evidence type="ECO:0000313" key="5">
    <source>
        <dbReference type="EMBL" id="OOQ58591.1"/>
    </source>
</evidence>
<organism evidence="5 6">
    <name type="scientific">Mucilaginibacter pedocola</name>
    <dbReference type="NCBI Taxonomy" id="1792845"/>
    <lineage>
        <taxon>Bacteria</taxon>
        <taxon>Pseudomonadati</taxon>
        <taxon>Bacteroidota</taxon>
        <taxon>Sphingobacteriia</taxon>
        <taxon>Sphingobacteriales</taxon>
        <taxon>Sphingobacteriaceae</taxon>
        <taxon>Mucilaginibacter</taxon>
    </lineage>
</organism>
<keyword evidence="3" id="KW-0274">FAD</keyword>
<comment type="caution">
    <text evidence="5">The sequence shown here is derived from an EMBL/GenBank/DDBJ whole genome shotgun (WGS) entry which is preliminary data.</text>
</comment>
<dbReference type="GO" id="GO:0016709">
    <property type="term" value="F:oxidoreductase activity, acting on paired donors, with incorporation or reduction of molecular oxygen, NAD(P)H as one donor, and incorporation of one atom of oxygen"/>
    <property type="evidence" value="ECO:0007669"/>
    <property type="project" value="UniProtKB-ARBA"/>
</dbReference>
<accession>A0A1S9PCE6</accession>
<evidence type="ECO:0000259" key="4">
    <source>
        <dbReference type="Pfam" id="PF01494"/>
    </source>
</evidence>
<dbReference type="GO" id="GO:0071949">
    <property type="term" value="F:FAD binding"/>
    <property type="evidence" value="ECO:0007669"/>
    <property type="project" value="InterPro"/>
</dbReference>
<dbReference type="PRINTS" id="PR00420">
    <property type="entry name" value="RNGMNOXGNASE"/>
</dbReference>
<dbReference type="STRING" id="1792845.BC343_07965"/>
<dbReference type="PANTHER" id="PTHR43004">
    <property type="entry name" value="TRK SYSTEM POTASSIUM UPTAKE PROTEIN"/>
    <property type="match status" value="1"/>
</dbReference>
<evidence type="ECO:0000256" key="1">
    <source>
        <dbReference type="ARBA" id="ARBA00001974"/>
    </source>
</evidence>
<dbReference type="Gene3D" id="3.30.70.2450">
    <property type="match status" value="1"/>
</dbReference>
<reference evidence="5 6" key="1">
    <citation type="submission" date="2016-07" db="EMBL/GenBank/DDBJ databases">
        <title>Genomic analysis of zinc-resistant bacterium Mucilaginibacter pedocola TBZ30.</title>
        <authorList>
            <person name="Huang J."/>
            <person name="Tang J."/>
        </authorList>
    </citation>
    <scope>NUCLEOTIDE SEQUENCE [LARGE SCALE GENOMIC DNA]</scope>
    <source>
        <strain evidence="5 6">TBZ30</strain>
    </source>
</reference>
<dbReference type="Proteomes" id="UP000189739">
    <property type="component" value="Unassembled WGS sequence"/>
</dbReference>
<proteinExistence type="predicted"/>
<sequence>MLSPPTHCSVLIVGAGPSGLMMAAQLLRYGLVPVIIDTKQGPTSQSKALAVQARSLEIYRQMGVIDRVLSGGKQASGVSFNKDGQAIASLPMNAIEDAGTMFPYILLYQQSKNERLLLDELTTGCCPVYWQTSLQSLKQTATGYEAQLQSGEATFAITCDYIVGADGAHSIVRKQLGIPFSGDTYAHKFYLADVKIDKVFNGDNVQLFMSKTDFAGFFPMPEEDCYRVVASIPDELADHDTLELDAVLPHLRQLTGKAIEVQENHWFTQYKLHHRMADKFADGRSFLIGDAAHIHSPVGGQGMNTGLQDAYNLAWKLAGVVNGQFTPAILTTYAEERMPVAKMLLNTTDRIFNIITSRSIFGSMLKQYIMPAALKFMWKREKVRTEFFKRVSQTGISYRDSKLSRNLGHQGNIRAGDRLPYLEIFDEKKKEKTDLHAWCNKPGFTLITMGEIKENYLFSLAKWLTQQYNSGINFFHLPSSSSNQHIFDAFQVRPGHRKAIIVRPDMHIGYLNDMVDMEMMDAYLRDVVGFKG</sequence>
<dbReference type="Gene3D" id="3.50.50.60">
    <property type="entry name" value="FAD/NAD(P)-binding domain"/>
    <property type="match status" value="1"/>
</dbReference>
<dbReference type="InterPro" id="IPR002938">
    <property type="entry name" value="FAD-bd"/>
</dbReference>
<keyword evidence="6" id="KW-1185">Reference proteome</keyword>
<dbReference type="RefSeq" id="WP_078349288.1">
    <property type="nucleotide sequence ID" value="NZ_MBTF01000023.1"/>
</dbReference>
<feature type="domain" description="FAD-binding" evidence="4">
    <location>
        <begin position="8"/>
        <end position="346"/>
    </location>
</feature>
<dbReference type="PANTHER" id="PTHR43004:SF19">
    <property type="entry name" value="BINDING MONOOXYGENASE, PUTATIVE (JCVI)-RELATED"/>
    <property type="match status" value="1"/>
</dbReference>